<dbReference type="EC" id="2.7.7.6" evidence="7"/>
<dbReference type="InterPro" id="IPR006592">
    <property type="entry name" value="RNA_pol_N"/>
</dbReference>
<keyword evidence="4" id="KW-0479">Metal-binding</keyword>
<feature type="domain" description="RNA polymerase N-terminal" evidence="8">
    <location>
        <begin position="243"/>
        <end position="368"/>
    </location>
</feature>
<gene>
    <name evidence="9" type="ORF">AYI69_g11295</name>
</gene>
<comment type="catalytic activity">
    <reaction evidence="7">
        <text>RNA(n) + a ribonucleoside 5'-triphosphate = RNA(n+1) + diphosphate</text>
        <dbReference type="Rhea" id="RHEA:21248"/>
        <dbReference type="Rhea" id="RHEA-COMP:14527"/>
        <dbReference type="Rhea" id="RHEA-COMP:17342"/>
        <dbReference type="ChEBI" id="CHEBI:33019"/>
        <dbReference type="ChEBI" id="CHEBI:61557"/>
        <dbReference type="ChEBI" id="CHEBI:140395"/>
        <dbReference type="EC" id="2.7.7.6"/>
    </reaction>
</comment>
<dbReference type="OrthoDB" id="270392at2759"/>
<evidence type="ECO:0000256" key="4">
    <source>
        <dbReference type="ARBA" id="ARBA00022723"/>
    </source>
</evidence>
<dbReference type="PANTHER" id="PTHR48446">
    <property type="entry name" value="DNA-DIRECTED RNA POLYMERASE SUBUNIT BETA' N-TERMINAL SECTION"/>
    <property type="match status" value="1"/>
</dbReference>
<evidence type="ECO:0000256" key="2">
    <source>
        <dbReference type="ARBA" id="ARBA00022679"/>
    </source>
</evidence>
<dbReference type="InterPro" id="IPR015700">
    <property type="entry name" value="RPC1"/>
</dbReference>
<dbReference type="GO" id="GO:0046872">
    <property type="term" value="F:metal ion binding"/>
    <property type="evidence" value="ECO:0007669"/>
    <property type="project" value="UniProtKB-KW"/>
</dbReference>
<dbReference type="Gene3D" id="2.40.40.20">
    <property type="match status" value="1"/>
</dbReference>
<dbReference type="PANTHER" id="PTHR48446:SF1">
    <property type="entry name" value="DNA-DIRECTED RNA POLYMERASE SUBUNIT BETA' N-TERMINAL SECTION"/>
    <property type="match status" value="1"/>
</dbReference>
<keyword evidence="10" id="KW-1185">Reference proteome</keyword>
<keyword evidence="5" id="KW-0862">Zinc</keyword>
<organism evidence="9 10">
    <name type="scientific">Smittium culicis</name>
    <dbReference type="NCBI Taxonomy" id="133412"/>
    <lineage>
        <taxon>Eukaryota</taxon>
        <taxon>Fungi</taxon>
        <taxon>Fungi incertae sedis</taxon>
        <taxon>Zoopagomycota</taxon>
        <taxon>Kickxellomycotina</taxon>
        <taxon>Harpellomycetes</taxon>
        <taxon>Harpellales</taxon>
        <taxon>Legeriomycetaceae</taxon>
        <taxon>Smittium</taxon>
    </lineage>
</organism>
<proteinExistence type="inferred from homology"/>
<dbReference type="InterPro" id="IPR044893">
    <property type="entry name" value="RNA_pol_Rpb1_clamp_domain"/>
</dbReference>
<dbReference type="GO" id="GO:0000428">
    <property type="term" value="C:DNA-directed RNA polymerase complex"/>
    <property type="evidence" value="ECO:0007669"/>
    <property type="project" value="UniProtKB-KW"/>
</dbReference>
<evidence type="ECO:0000256" key="7">
    <source>
        <dbReference type="RuleBase" id="RU004279"/>
    </source>
</evidence>
<sequence>MKKHVAHKAPKRVKYIEFGVSSASDIRKSSEIQINHRDLYYSDTRDPVKNGVLDRRLGISDKKSFCETCGLQLADCIGHWGHINLCVPVFHIGFFKAITTILQCICKSCCRVMLNETERISFIKRLRTVGIDNLRTQQIIKSVTATCKKVTYCMHCKGTNGVVKKAGPLKIVHEKFRQKRTAIEQSEFISKLETAVKDSPELKSVVRKAQEELTPLRVFQLFQRIPDEDCELMGLDKNNGRPEQLLWTAIPVPPCCIRPSVAQDDKSNEDDLTVKLTEIIFINSLIESGINKGASVGNIMEQWDFLSLAVAMYISSEVPGVPAQISGKPIRGFTQRLKGKQGRFRGNLSGKRVDFSGRTVISPDPNMG</sequence>
<dbReference type="Proteomes" id="UP000187429">
    <property type="component" value="Unassembled WGS sequence"/>
</dbReference>
<dbReference type="Pfam" id="PF04997">
    <property type="entry name" value="RNA_pol_Rpb1_1"/>
    <property type="match status" value="1"/>
</dbReference>
<evidence type="ECO:0000313" key="9">
    <source>
        <dbReference type="EMBL" id="OMJ07858.1"/>
    </source>
</evidence>
<dbReference type="SUPFAM" id="SSF64484">
    <property type="entry name" value="beta and beta-prime subunits of DNA dependent RNA-polymerase"/>
    <property type="match status" value="1"/>
</dbReference>
<name>A0A1R1WZQ5_9FUNG</name>
<dbReference type="SMART" id="SM00663">
    <property type="entry name" value="RPOLA_N"/>
    <property type="match status" value="1"/>
</dbReference>
<evidence type="ECO:0000256" key="3">
    <source>
        <dbReference type="ARBA" id="ARBA00022695"/>
    </source>
</evidence>
<reference evidence="10" key="1">
    <citation type="submission" date="2017-01" db="EMBL/GenBank/DDBJ databases">
        <authorList>
            <person name="Wang Y."/>
            <person name="White M."/>
            <person name="Kvist S."/>
            <person name="Moncalvo J.-M."/>
        </authorList>
    </citation>
    <scope>NUCLEOTIDE SEQUENCE [LARGE SCALE GENOMIC DNA]</scope>
    <source>
        <strain evidence="10">ID-206-W2</strain>
    </source>
</reference>
<keyword evidence="3 7" id="KW-0548">Nucleotidyltransferase</keyword>
<dbReference type="Gene3D" id="4.10.860.120">
    <property type="entry name" value="RNA polymerase II, clamp domain"/>
    <property type="match status" value="1"/>
</dbReference>
<dbReference type="GO" id="GO:0006351">
    <property type="term" value="P:DNA-templated transcription"/>
    <property type="evidence" value="ECO:0007669"/>
    <property type="project" value="InterPro"/>
</dbReference>
<dbReference type="AlphaFoldDB" id="A0A1R1WZQ5"/>
<evidence type="ECO:0000256" key="6">
    <source>
        <dbReference type="ARBA" id="ARBA00023163"/>
    </source>
</evidence>
<evidence type="ECO:0000256" key="5">
    <source>
        <dbReference type="ARBA" id="ARBA00022833"/>
    </source>
</evidence>
<evidence type="ECO:0000256" key="1">
    <source>
        <dbReference type="ARBA" id="ARBA00022478"/>
    </source>
</evidence>
<keyword evidence="1 7" id="KW-0240">DNA-directed RNA polymerase</keyword>
<dbReference type="FunFam" id="4.10.860.120:FF:000004">
    <property type="entry name" value="DNA-directed RNA polymerase subunit"/>
    <property type="match status" value="1"/>
</dbReference>
<dbReference type="InterPro" id="IPR007080">
    <property type="entry name" value="RNA_pol_Rpb1_1"/>
</dbReference>
<comment type="similarity">
    <text evidence="7">Belongs to the RNA polymerase beta' chain family.</text>
</comment>
<accession>A0A1R1WZQ5</accession>
<dbReference type="GO" id="GO:0003677">
    <property type="term" value="F:DNA binding"/>
    <property type="evidence" value="ECO:0007669"/>
    <property type="project" value="InterPro"/>
</dbReference>
<keyword evidence="2 7" id="KW-0808">Transferase</keyword>
<evidence type="ECO:0000313" key="10">
    <source>
        <dbReference type="Proteomes" id="UP000187429"/>
    </source>
</evidence>
<protein>
    <recommendedName>
        <fullName evidence="7">DNA-directed RNA polymerase subunit</fullName>
        <ecNumber evidence="7">2.7.7.6</ecNumber>
    </recommendedName>
</protein>
<comment type="caution">
    <text evidence="9">The sequence shown here is derived from an EMBL/GenBank/DDBJ whole genome shotgun (WGS) entry which is preliminary data.</text>
</comment>
<dbReference type="GO" id="GO:0003899">
    <property type="term" value="F:DNA-directed RNA polymerase activity"/>
    <property type="evidence" value="ECO:0007669"/>
    <property type="project" value="UniProtKB-EC"/>
</dbReference>
<comment type="function">
    <text evidence="7">DNA-dependent RNA polymerase catalyzes the transcription of DNA into RNA using the four ribonucleoside triphosphates as substrates.</text>
</comment>
<evidence type="ECO:0000259" key="8">
    <source>
        <dbReference type="SMART" id="SM00663"/>
    </source>
</evidence>
<keyword evidence="6 7" id="KW-0804">Transcription</keyword>
<dbReference type="EMBL" id="LSSM01007548">
    <property type="protein sequence ID" value="OMJ07858.1"/>
    <property type="molecule type" value="Genomic_DNA"/>
</dbReference>
<feature type="non-terminal residue" evidence="9">
    <location>
        <position position="368"/>
    </location>
</feature>